<sequence length="342" mass="38473">MMIETVFRCDDLPVADRFDYWREQMTHLIAPMEMSSEHTRDFEGEARVLELGAAHVWPTKFRPMRFRRTPKLIRQSDPELYHFSFLQRGNLQVSQGRRETAYGHDGLYVVDTSRPYDCVAYGDSPIGVGLEIPKALIPLPYDRIDPLLARPIPGHEGIGALLAGFLTRLASDNGMYRPSDGPRLGTVLIDLAASLLAHAVEAEDVLPPETHRHTLILRVQNFIRRNLHDPQLTPAAVAAAHHISVSYLHRLFRAQDTTVSGWIRQQRLDRVRRDLADPGLSAVPLHQLAARRGFAHPAVFSRTFRAAYGIPPSDYRQLELRARVPDAPPSRPAPAALAPPPR</sequence>
<evidence type="ECO:0000256" key="3">
    <source>
        <dbReference type="ARBA" id="ARBA00023163"/>
    </source>
</evidence>
<dbReference type="InterPro" id="IPR050204">
    <property type="entry name" value="AraC_XylS_family_regulators"/>
</dbReference>
<dbReference type="EMBL" id="GG657754">
    <property type="protein sequence ID" value="EFL23927.1"/>
    <property type="molecule type" value="Genomic_DNA"/>
</dbReference>
<name>D9WPS3_9ACTN</name>
<dbReference type="Gene3D" id="1.10.10.60">
    <property type="entry name" value="Homeodomain-like"/>
    <property type="match status" value="1"/>
</dbReference>
<dbReference type="AlphaFoldDB" id="D9WPS3"/>
<dbReference type="STRING" id="457427.SSOG_03641"/>
<keyword evidence="7" id="KW-1185">Reference proteome</keyword>
<keyword evidence="2" id="KW-0238">DNA-binding</keyword>
<evidence type="ECO:0000256" key="4">
    <source>
        <dbReference type="SAM" id="MobiDB-lite"/>
    </source>
</evidence>
<proteinExistence type="predicted"/>
<dbReference type="InterPro" id="IPR009057">
    <property type="entry name" value="Homeodomain-like_sf"/>
</dbReference>
<evidence type="ECO:0000313" key="7">
    <source>
        <dbReference type="Proteomes" id="UP000003963"/>
    </source>
</evidence>
<dbReference type="PROSITE" id="PS00041">
    <property type="entry name" value="HTH_ARAC_FAMILY_1"/>
    <property type="match status" value="1"/>
</dbReference>
<dbReference type="InterPro" id="IPR035418">
    <property type="entry name" value="AraC-bd_2"/>
</dbReference>
<dbReference type="GO" id="GO:0043565">
    <property type="term" value="F:sequence-specific DNA binding"/>
    <property type="evidence" value="ECO:0007669"/>
    <property type="project" value="InterPro"/>
</dbReference>
<feature type="domain" description="HTH araC/xylS-type" evidence="5">
    <location>
        <begin position="217"/>
        <end position="318"/>
    </location>
</feature>
<dbReference type="PANTHER" id="PTHR46796">
    <property type="entry name" value="HTH-TYPE TRANSCRIPTIONAL ACTIVATOR RHAS-RELATED"/>
    <property type="match status" value="1"/>
</dbReference>
<keyword evidence="1" id="KW-0805">Transcription regulation</keyword>
<evidence type="ECO:0000256" key="1">
    <source>
        <dbReference type="ARBA" id="ARBA00023015"/>
    </source>
</evidence>
<protein>
    <submittedName>
        <fullName evidence="6">AraC family transcriptional regulator</fullName>
    </submittedName>
</protein>
<feature type="compositionally biased region" description="Pro residues" evidence="4">
    <location>
        <begin position="326"/>
        <end position="342"/>
    </location>
</feature>
<organism evidence="6 7">
    <name type="scientific">Streptomyces himastatinicus ATCC 53653</name>
    <dbReference type="NCBI Taxonomy" id="457427"/>
    <lineage>
        <taxon>Bacteria</taxon>
        <taxon>Bacillati</taxon>
        <taxon>Actinomycetota</taxon>
        <taxon>Actinomycetes</taxon>
        <taxon>Kitasatosporales</taxon>
        <taxon>Streptomycetaceae</taxon>
        <taxon>Streptomyces</taxon>
        <taxon>Streptomyces violaceusniger group</taxon>
    </lineage>
</organism>
<dbReference type="Proteomes" id="UP000003963">
    <property type="component" value="Unassembled WGS sequence"/>
</dbReference>
<accession>D9WPS3</accession>
<dbReference type="SMART" id="SM00342">
    <property type="entry name" value="HTH_ARAC"/>
    <property type="match status" value="1"/>
</dbReference>
<reference evidence="6 7" key="1">
    <citation type="submission" date="2009-02" db="EMBL/GenBank/DDBJ databases">
        <title>Annotation of Streptomyces hygroscopicus strain ATCC 53653.</title>
        <authorList>
            <consortium name="The Broad Institute Genome Sequencing Platform"/>
            <consortium name="Broad Institute Microbial Sequencing Center"/>
            <person name="Fischbach M."/>
            <person name="Godfrey P."/>
            <person name="Ward D."/>
            <person name="Young S."/>
            <person name="Zeng Q."/>
            <person name="Koehrsen M."/>
            <person name="Alvarado L."/>
            <person name="Berlin A.M."/>
            <person name="Bochicchio J."/>
            <person name="Borenstein D."/>
            <person name="Chapman S.B."/>
            <person name="Chen Z."/>
            <person name="Engels R."/>
            <person name="Freedman E."/>
            <person name="Gellesch M."/>
            <person name="Goldberg J."/>
            <person name="Griggs A."/>
            <person name="Gujja S."/>
            <person name="Heilman E.R."/>
            <person name="Heiman D.I."/>
            <person name="Hepburn T.A."/>
            <person name="Howarth C."/>
            <person name="Jen D."/>
            <person name="Larson L."/>
            <person name="Lewis B."/>
            <person name="Mehta T."/>
            <person name="Park D."/>
            <person name="Pearson M."/>
            <person name="Richards J."/>
            <person name="Roberts A."/>
            <person name="Saif S."/>
            <person name="Shea T.D."/>
            <person name="Shenoy N."/>
            <person name="Sisk P."/>
            <person name="Stolte C."/>
            <person name="Sykes S.N."/>
            <person name="Thomson T."/>
            <person name="Walk T."/>
            <person name="White J."/>
            <person name="Yandava C."/>
            <person name="Straight P."/>
            <person name="Clardy J."/>
            <person name="Hung D."/>
            <person name="Kolter R."/>
            <person name="Mekalanos J."/>
            <person name="Walker S."/>
            <person name="Walsh C.T."/>
            <person name="Wieland-Brown L.C."/>
            <person name="Haas B."/>
            <person name="Nusbaum C."/>
            <person name="Birren B."/>
        </authorList>
    </citation>
    <scope>NUCLEOTIDE SEQUENCE [LARGE SCALE GENOMIC DNA]</scope>
    <source>
        <strain evidence="6 7">ATCC 53653</strain>
    </source>
</reference>
<dbReference type="InterPro" id="IPR018060">
    <property type="entry name" value="HTH_AraC"/>
</dbReference>
<dbReference type="PANTHER" id="PTHR46796:SF6">
    <property type="entry name" value="ARAC SUBFAMILY"/>
    <property type="match status" value="1"/>
</dbReference>
<evidence type="ECO:0000259" key="5">
    <source>
        <dbReference type="PROSITE" id="PS01124"/>
    </source>
</evidence>
<dbReference type="Pfam" id="PF14525">
    <property type="entry name" value="AraC_binding_2"/>
    <property type="match status" value="1"/>
</dbReference>
<dbReference type="SUPFAM" id="SSF46689">
    <property type="entry name" value="Homeodomain-like"/>
    <property type="match status" value="1"/>
</dbReference>
<gene>
    <name evidence="6" type="ORF">SSOG_03641</name>
</gene>
<dbReference type="Pfam" id="PF12833">
    <property type="entry name" value="HTH_18"/>
    <property type="match status" value="1"/>
</dbReference>
<keyword evidence="3" id="KW-0804">Transcription</keyword>
<dbReference type="InterPro" id="IPR018062">
    <property type="entry name" value="HTH_AraC-typ_CS"/>
</dbReference>
<dbReference type="HOGENOM" id="CLU_049704_1_1_11"/>
<dbReference type="GO" id="GO:0003700">
    <property type="term" value="F:DNA-binding transcription factor activity"/>
    <property type="evidence" value="ECO:0007669"/>
    <property type="project" value="InterPro"/>
</dbReference>
<feature type="region of interest" description="Disordered" evidence="4">
    <location>
        <begin position="322"/>
        <end position="342"/>
    </location>
</feature>
<evidence type="ECO:0000256" key="2">
    <source>
        <dbReference type="ARBA" id="ARBA00023125"/>
    </source>
</evidence>
<evidence type="ECO:0000313" key="6">
    <source>
        <dbReference type="EMBL" id="EFL23927.1"/>
    </source>
</evidence>
<dbReference type="PROSITE" id="PS01124">
    <property type="entry name" value="HTH_ARAC_FAMILY_2"/>
    <property type="match status" value="1"/>
</dbReference>